<proteinExistence type="predicted"/>
<dbReference type="InterPro" id="IPR010650">
    <property type="entry name" value="PrkA_C"/>
</dbReference>
<dbReference type="SMART" id="SM00763">
    <property type="entry name" value="AAA_PrkA"/>
    <property type="match status" value="1"/>
</dbReference>
<dbReference type="InterPro" id="IPR013153">
    <property type="entry name" value="Prk_AAA"/>
</dbReference>
<sequence>MNGADDGERYVEEADDSLRDAYDEPIPLDEYVDRLLDEPGIGSHSAKYLLEAIESYGTRTVVEEGEERERYRFFDDPANDGEHAVLGNTEVLNGFVDTVRSIASERGKEEKIVWIEGPTATGKSEFKRCLVNGLREYSKTDEGRRYTVEWNVSSVREWGSEDDENWYESPTQAHPLLVFPNDVRKEILAKVNDRSDDHIEIRVDGELDPFSREAYDFLERMYRRKGTRDLFSAVTDDRHLRVKNYVVDHGRGVGVLHSEDSGPPKQRLVGTWMEGMLQKLDSRGRKNPQAFSYDGVLSQGNSLLTVVEDAAQHADLLQQLLNVADEGAVKLDKGIRMDIDTVLVVVSNPDLEAQLDAKSEMGEEDPLKALKRRLEKHEFRYLTNLSLEVELLRREITNDTKVWETGSDYEEMEERMASPLRLEVGDTIRDVREREIAPHAVEATAMYDVVTRLDTDDLPAGLDLVDKALLYDRGYLRRGDERLQKDDFRLEESPDDGRNGIPVTYPRDVIADLLNDGTDRSHPELDVENVITPSDVLDEMVARLEDEPMFSTKETNEYEDRVREVRDYVFGRQEEDVLDAMTYDVRVEDETVEEYVEHVYAWSENETVGAGRGEVEPDALKMKVFETEHLGRFDDDDYEGDEPKPHVEGFRQEKIVTAMNVQAWQQRGEGFAGGFDPRDIPVMQNVLTAYDWDDIGRMYEDFEPSQWSDPPKGTETESLKRKTNETLADEFGYSPASAELTSQRIVEEVASRWG</sequence>
<evidence type="ECO:0000256" key="1">
    <source>
        <dbReference type="SAM" id="MobiDB-lite"/>
    </source>
</evidence>
<feature type="domain" description="PrkA AAA" evidence="2">
    <location>
        <begin position="26"/>
        <end position="460"/>
    </location>
</feature>
<dbReference type="Pfam" id="PF06798">
    <property type="entry name" value="PrkA"/>
    <property type="match status" value="1"/>
</dbReference>
<dbReference type="GO" id="GO:0004672">
    <property type="term" value="F:protein kinase activity"/>
    <property type="evidence" value="ECO:0007669"/>
    <property type="project" value="TreeGrafter"/>
</dbReference>
<protein>
    <submittedName>
        <fullName evidence="3">Kinase anchor protein</fullName>
    </submittedName>
</protein>
<evidence type="ECO:0000313" key="4">
    <source>
        <dbReference type="Proteomes" id="UP001149411"/>
    </source>
</evidence>
<feature type="region of interest" description="Disordered" evidence="1">
    <location>
        <begin position="702"/>
        <end position="721"/>
    </location>
</feature>
<accession>A0A9Q4C4W5</accession>
<comment type="caution">
    <text evidence="3">The sequence shown here is derived from an EMBL/GenBank/DDBJ whole genome shotgun (WGS) entry which is preliminary data.</text>
</comment>
<evidence type="ECO:0000313" key="3">
    <source>
        <dbReference type="EMBL" id="MCX2819513.1"/>
    </source>
</evidence>
<dbReference type="RefSeq" id="WP_266087830.1">
    <property type="nucleotide sequence ID" value="NZ_RKLV01000009.1"/>
</dbReference>
<dbReference type="PANTHER" id="PTHR30267:SF2">
    <property type="entry name" value="PROTEIN PRKA"/>
    <property type="match status" value="1"/>
</dbReference>
<name>A0A9Q4C4W5_9EURY</name>
<evidence type="ECO:0000259" key="2">
    <source>
        <dbReference type="SMART" id="SM00763"/>
    </source>
</evidence>
<dbReference type="AlphaFoldDB" id="A0A9Q4C4W5"/>
<keyword evidence="3" id="KW-0808">Transferase</keyword>
<dbReference type="Proteomes" id="UP001149411">
    <property type="component" value="Unassembled WGS sequence"/>
</dbReference>
<organism evidence="3 4">
    <name type="scientific">Halorutilus salinus</name>
    <dbReference type="NCBI Taxonomy" id="2487751"/>
    <lineage>
        <taxon>Archaea</taxon>
        <taxon>Methanobacteriati</taxon>
        <taxon>Methanobacteriota</taxon>
        <taxon>Stenosarchaea group</taxon>
        <taxon>Halobacteria</taxon>
        <taxon>Halorutilales</taxon>
        <taxon>Halorutilaceae</taxon>
        <taxon>Halorutilus</taxon>
    </lineage>
</organism>
<keyword evidence="4" id="KW-1185">Reference proteome</keyword>
<feature type="compositionally biased region" description="Basic and acidic residues" evidence="1">
    <location>
        <begin position="712"/>
        <end position="721"/>
    </location>
</feature>
<feature type="compositionally biased region" description="Basic and acidic residues" evidence="1">
    <location>
        <begin position="1"/>
        <end position="22"/>
    </location>
</feature>
<gene>
    <name evidence="3" type="ORF">EGH25_09145</name>
</gene>
<feature type="region of interest" description="Disordered" evidence="1">
    <location>
        <begin position="1"/>
        <end position="23"/>
    </location>
</feature>
<keyword evidence="3" id="KW-0418">Kinase</keyword>
<reference evidence="3" key="1">
    <citation type="submission" date="2022-09" db="EMBL/GenBank/DDBJ databases">
        <title>Haloadaptaus new haloarchaeum isolated from saline soil.</title>
        <authorList>
            <person name="Duran-Viseras A."/>
            <person name="Sanchez-Porro C."/>
            <person name="Ventosa A."/>
        </authorList>
    </citation>
    <scope>NUCLEOTIDE SEQUENCE</scope>
    <source>
        <strain evidence="3">F3-133</strain>
    </source>
</reference>
<dbReference type="PANTHER" id="PTHR30267">
    <property type="entry name" value="PROTEIN KINASE PRKA"/>
    <property type="match status" value="1"/>
</dbReference>
<dbReference type="EMBL" id="RKLV01000009">
    <property type="protein sequence ID" value="MCX2819513.1"/>
    <property type="molecule type" value="Genomic_DNA"/>
</dbReference>